<comment type="subcellular location">
    <subcellularLocation>
        <location evidence="2">Cytoplasm</location>
        <location evidence="2">Cytoskeleton</location>
        <location evidence="2">Flagellum axoneme</location>
    </subcellularLocation>
</comment>
<evidence type="ECO:0000256" key="14">
    <source>
        <dbReference type="SAM" id="Coils"/>
    </source>
</evidence>
<dbReference type="PANTHER" id="PTHR45973:SF12">
    <property type="entry name" value="DYNEIN REGULATORY COMPLEX SUBUNIT 3"/>
    <property type="match status" value="1"/>
</dbReference>
<sequence>MDNNCIEKIENLEALVNLTELDLSFNKISKIENLDALSNLKKLSLFDNLITVIENLDNLKNLTILSIGRNEISDWNNIIYLRKLPILKSLNLAENPCARKENFRYYIATYLPDLVYYEYRQITLIEREIGDEIFHDDYIVMMEREKEELGKKLTKMIEEQDAQIHADSFVEYLNTRRLFESLFENDPEGSALLLMGGESKNLYITYEENIFGLCKEIFNMGQEKYRMRQSEAEEFNKSVKDIQQHSQAESISLMENFMNKKSEVFSEMNRLKNRSFYQISHDRKKMEESIEEIRKIYENMLHQTRKVLMKLETRLYERMNELNETYEHNLTDLINNFIEEAQEMFSRMREVITEYNDSLQVLINK</sequence>
<evidence type="ECO:0000256" key="3">
    <source>
        <dbReference type="ARBA" id="ARBA00022490"/>
    </source>
</evidence>
<keyword evidence="7 14" id="KW-0175">Coiled coil</keyword>
<dbReference type="AlphaFoldDB" id="A0ABD2P2C3"/>
<dbReference type="InterPro" id="IPR050576">
    <property type="entry name" value="Cilia_flagella_integrity"/>
</dbReference>
<keyword evidence="16" id="KW-1185">Reference proteome</keyword>
<keyword evidence="6" id="KW-0282">Flagellum</keyword>
<keyword evidence="10" id="KW-0966">Cell projection</keyword>
<keyword evidence="5" id="KW-0677">Repeat</keyword>
<evidence type="ECO:0000256" key="7">
    <source>
        <dbReference type="ARBA" id="ARBA00023054"/>
    </source>
</evidence>
<evidence type="ECO:0000256" key="5">
    <source>
        <dbReference type="ARBA" id="ARBA00022737"/>
    </source>
</evidence>
<comment type="similarity">
    <text evidence="12">Belongs to the DRC3 family.</text>
</comment>
<organism evidence="15 16">
    <name type="scientific">Cryptolaemus montrouzieri</name>
    <dbReference type="NCBI Taxonomy" id="559131"/>
    <lineage>
        <taxon>Eukaryota</taxon>
        <taxon>Metazoa</taxon>
        <taxon>Ecdysozoa</taxon>
        <taxon>Arthropoda</taxon>
        <taxon>Hexapoda</taxon>
        <taxon>Insecta</taxon>
        <taxon>Pterygota</taxon>
        <taxon>Neoptera</taxon>
        <taxon>Endopterygota</taxon>
        <taxon>Coleoptera</taxon>
        <taxon>Polyphaga</taxon>
        <taxon>Cucujiformia</taxon>
        <taxon>Coccinelloidea</taxon>
        <taxon>Coccinellidae</taxon>
        <taxon>Scymninae</taxon>
        <taxon>Scymnini</taxon>
        <taxon>Cryptolaemus</taxon>
    </lineage>
</organism>
<dbReference type="PANTHER" id="PTHR45973">
    <property type="entry name" value="PROTEIN PHOSPHATASE 1 REGULATORY SUBUNIT SDS22-RELATED"/>
    <property type="match status" value="1"/>
</dbReference>
<evidence type="ECO:0000256" key="9">
    <source>
        <dbReference type="ARBA" id="ARBA00023212"/>
    </source>
</evidence>
<evidence type="ECO:0000313" key="15">
    <source>
        <dbReference type="EMBL" id="KAL3285133.1"/>
    </source>
</evidence>
<dbReference type="SUPFAM" id="SSF52058">
    <property type="entry name" value="L domain-like"/>
    <property type="match status" value="1"/>
</dbReference>
<evidence type="ECO:0000256" key="10">
    <source>
        <dbReference type="ARBA" id="ARBA00023273"/>
    </source>
</evidence>
<evidence type="ECO:0000256" key="2">
    <source>
        <dbReference type="ARBA" id="ARBA00004611"/>
    </source>
</evidence>
<dbReference type="SMART" id="SM00365">
    <property type="entry name" value="LRR_SD22"/>
    <property type="match status" value="3"/>
</dbReference>
<dbReference type="EMBL" id="JABFTP020000165">
    <property type="protein sequence ID" value="KAL3285133.1"/>
    <property type="molecule type" value="Genomic_DNA"/>
</dbReference>
<reference evidence="15 16" key="1">
    <citation type="journal article" date="2021" name="BMC Biol.">
        <title>Horizontally acquired antibacterial genes associated with adaptive radiation of ladybird beetles.</title>
        <authorList>
            <person name="Li H.S."/>
            <person name="Tang X.F."/>
            <person name="Huang Y.H."/>
            <person name="Xu Z.Y."/>
            <person name="Chen M.L."/>
            <person name="Du X.Y."/>
            <person name="Qiu B.Y."/>
            <person name="Chen P.T."/>
            <person name="Zhang W."/>
            <person name="Slipinski A."/>
            <person name="Escalona H.E."/>
            <person name="Waterhouse R.M."/>
            <person name="Zwick A."/>
            <person name="Pang H."/>
        </authorList>
    </citation>
    <scope>NUCLEOTIDE SEQUENCE [LARGE SCALE GENOMIC DNA]</scope>
    <source>
        <strain evidence="15">SYSU2018</strain>
    </source>
</reference>
<evidence type="ECO:0000256" key="12">
    <source>
        <dbReference type="ARBA" id="ARBA00038378"/>
    </source>
</evidence>
<evidence type="ECO:0000256" key="1">
    <source>
        <dbReference type="ARBA" id="ARBA00003843"/>
    </source>
</evidence>
<evidence type="ECO:0000256" key="11">
    <source>
        <dbReference type="ARBA" id="ARBA00024433"/>
    </source>
</evidence>
<evidence type="ECO:0000256" key="6">
    <source>
        <dbReference type="ARBA" id="ARBA00022846"/>
    </source>
</evidence>
<keyword evidence="4" id="KW-0433">Leucine-rich repeat</keyword>
<keyword evidence="3" id="KW-0963">Cytoplasm</keyword>
<evidence type="ECO:0000256" key="4">
    <source>
        <dbReference type="ARBA" id="ARBA00022614"/>
    </source>
</evidence>
<keyword evidence="9" id="KW-0206">Cytoskeleton</keyword>
<dbReference type="InterPro" id="IPR001611">
    <property type="entry name" value="Leu-rich_rpt"/>
</dbReference>
<proteinExistence type="inferred from homology"/>
<dbReference type="InterPro" id="IPR032675">
    <property type="entry name" value="LRR_dom_sf"/>
</dbReference>
<comment type="caution">
    <text evidence="15">The sequence shown here is derived from an EMBL/GenBank/DDBJ whole genome shotgun (WGS) entry which is preliminary data.</text>
</comment>
<dbReference type="Pfam" id="PF14580">
    <property type="entry name" value="LRR_9"/>
    <property type="match status" value="1"/>
</dbReference>
<dbReference type="Proteomes" id="UP001516400">
    <property type="component" value="Unassembled WGS sequence"/>
</dbReference>
<dbReference type="Gene3D" id="3.80.10.10">
    <property type="entry name" value="Ribonuclease Inhibitor"/>
    <property type="match status" value="1"/>
</dbReference>
<evidence type="ECO:0000313" key="16">
    <source>
        <dbReference type="Proteomes" id="UP001516400"/>
    </source>
</evidence>
<protein>
    <recommendedName>
        <fullName evidence="11">Dynein axonemal assembly factor 1 homolog</fullName>
    </recommendedName>
    <alternativeName>
        <fullName evidence="13">Dynein regulatory complex subunit 3</fullName>
    </alternativeName>
</protein>
<gene>
    <name evidence="15" type="ORF">HHI36_019257</name>
</gene>
<feature type="coiled-coil region" evidence="14">
    <location>
        <begin position="254"/>
        <end position="336"/>
    </location>
</feature>
<evidence type="ECO:0000256" key="13">
    <source>
        <dbReference type="ARBA" id="ARBA00040950"/>
    </source>
</evidence>
<comment type="function">
    <text evidence="1">Cilium-specific protein required for cilia structures.</text>
</comment>
<dbReference type="PROSITE" id="PS51450">
    <property type="entry name" value="LRR"/>
    <property type="match status" value="3"/>
</dbReference>
<accession>A0ABD2P2C3</accession>
<name>A0ABD2P2C3_9CUCU</name>
<evidence type="ECO:0000256" key="8">
    <source>
        <dbReference type="ARBA" id="ARBA00023069"/>
    </source>
</evidence>
<keyword evidence="8" id="KW-0969">Cilium</keyword>